<keyword evidence="3 4" id="KW-0413">Isomerase</keyword>
<dbReference type="AlphaFoldDB" id="A0A3L6F6S0"/>
<protein>
    <recommendedName>
        <fullName evidence="4">Peptidyl-prolyl cis-trans isomerase</fullName>
        <shortName evidence="4">PPIase</shortName>
        <ecNumber evidence="4">5.2.1.8</ecNumber>
    </recommendedName>
</protein>
<dbReference type="EMBL" id="NCVQ01000005">
    <property type="protein sequence ID" value="PWZ27357.1"/>
    <property type="molecule type" value="Genomic_DNA"/>
</dbReference>
<gene>
    <name evidence="6" type="primary">CYP63_1</name>
    <name evidence="6" type="ORF">Zm00014a_011793</name>
</gene>
<dbReference type="PANTHER" id="PTHR11071:SF564">
    <property type="entry name" value="PPIASE CYCLOPHILIN-TYPE DOMAIN-CONTAINING PROTEIN"/>
    <property type="match status" value="1"/>
</dbReference>
<evidence type="ECO:0000313" key="6">
    <source>
        <dbReference type="EMBL" id="PWZ27357.1"/>
    </source>
</evidence>
<evidence type="ECO:0000259" key="5">
    <source>
        <dbReference type="PROSITE" id="PS50072"/>
    </source>
</evidence>
<comment type="catalytic activity">
    <reaction evidence="4">
        <text>[protein]-peptidylproline (omega=180) = [protein]-peptidylproline (omega=0)</text>
        <dbReference type="Rhea" id="RHEA:16237"/>
        <dbReference type="Rhea" id="RHEA-COMP:10747"/>
        <dbReference type="Rhea" id="RHEA-COMP:10748"/>
        <dbReference type="ChEBI" id="CHEBI:83833"/>
        <dbReference type="ChEBI" id="CHEBI:83834"/>
        <dbReference type="EC" id="5.2.1.8"/>
    </reaction>
</comment>
<dbReference type="InterPro" id="IPR029000">
    <property type="entry name" value="Cyclophilin-like_dom_sf"/>
</dbReference>
<dbReference type="PANTHER" id="PTHR11071">
    <property type="entry name" value="PEPTIDYL-PROLYL CIS-TRANS ISOMERASE"/>
    <property type="match status" value="1"/>
</dbReference>
<evidence type="ECO:0000256" key="4">
    <source>
        <dbReference type="RuleBase" id="RU363019"/>
    </source>
</evidence>
<dbReference type="GO" id="GO:0006457">
    <property type="term" value="P:protein folding"/>
    <property type="evidence" value="ECO:0007669"/>
    <property type="project" value="InterPro"/>
</dbReference>
<comment type="function">
    <text evidence="4">PPIases accelerate the folding of proteins. It catalyzes the cis-trans isomerization of proline imidic peptide bonds in oligopeptides.</text>
</comment>
<dbReference type="Gene3D" id="2.40.100.10">
    <property type="entry name" value="Cyclophilin-like"/>
    <property type="match status" value="1"/>
</dbReference>
<dbReference type="PROSITE" id="PS00170">
    <property type="entry name" value="CSA_PPIASE_1"/>
    <property type="match status" value="1"/>
</dbReference>
<organism evidence="6 7">
    <name type="scientific">Zea mays</name>
    <name type="common">Maize</name>
    <dbReference type="NCBI Taxonomy" id="4577"/>
    <lineage>
        <taxon>Eukaryota</taxon>
        <taxon>Viridiplantae</taxon>
        <taxon>Streptophyta</taxon>
        <taxon>Embryophyta</taxon>
        <taxon>Tracheophyta</taxon>
        <taxon>Spermatophyta</taxon>
        <taxon>Magnoliopsida</taxon>
        <taxon>Liliopsida</taxon>
        <taxon>Poales</taxon>
        <taxon>Poaceae</taxon>
        <taxon>PACMAD clade</taxon>
        <taxon>Panicoideae</taxon>
        <taxon>Andropogonodae</taxon>
        <taxon>Andropogoneae</taxon>
        <taxon>Tripsacinae</taxon>
        <taxon>Zea</taxon>
    </lineage>
</organism>
<name>A0A3L6F6S0_MAIZE</name>
<dbReference type="Proteomes" id="UP000251960">
    <property type="component" value="Chromosome 4"/>
</dbReference>
<dbReference type="SUPFAM" id="SSF50891">
    <property type="entry name" value="Cyclophilin-like"/>
    <property type="match status" value="1"/>
</dbReference>
<evidence type="ECO:0000256" key="1">
    <source>
        <dbReference type="ARBA" id="ARBA00007365"/>
    </source>
</evidence>
<dbReference type="GO" id="GO:0003755">
    <property type="term" value="F:peptidyl-prolyl cis-trans isomerase activity"/>
    <property type="evidence" value="ECO:0007669"/>
    <property type="project" value="UniProtKB-UniRule"/>
</dbReference>
<proteinExistence type="inferred from homology"/>
<dbReference type="PRINTS" id="PR00153">
    <property type="entry name" value="CSAPPISMRASE"/>
</dbReference>
<evidence type="ECO:0000256" key="3">
    <source>
        <dbReference type="ARBA" id="ARBA00023235"/>
    </source>
</evidence>
<dbReference type="InterPro" id="IPR020892">
    <property type="entry name" value="Cyclophilin-type_PPIase_CS"/>
</dbReference>
<evidence type="ECO:0000313" key="7">
    <source>
        <dbReference type="Proteomes" id="UP000251960"/>
    </source>
</evidence>
<feature type="domain" description="PPIase cyclophilin-type" evidence="5">
    <location>
        <begin position="10"/>
        <end position="220"/>
    </location>
</feature>
<sequence length="255" mass="27788">MERKRNPIVFLDVSVGDEPDERMIFELFADVAPLVTENFRALCTGELGIGHKTKKPLCYKGSSFHRVIEGFMAQGGDIAKGNGEFAQLVLPLHFAISFPSQKKAAIPLPTFTASHFLCSLIYQCSCVRQLMGLHAHSTPYETCVLPHDDRGLLTTADTGSKASGSQFCITFKPNSHLDRKHTVFGKLVVGSDVLNRIEQVDVQSPDSTPVVPVTIVNCGELTDRKDIGSMRIGIGNSYQLIGISAAPIAPFDIKI</sequence>
<dbReference type="InterPro" id="IPR002130">
    <property type="entry name" value="Cyclophilin-type_PPIase_dom"/>
</dbReference>
<dbReference type="EC" id="5.2.1.8" evidence="4"/>
<comment type="caution">
    <text evidence="6">The sequence shown here is derived from an EMBL/GenBank/DDBJ whole genome shotgun (WGS) entry which is preliminary data.</text>
</comment>
<reference evidence="6 7" key="1">
    <citation type="journal article" date="2018" name="Nat. Genet.">
        <title>Extensive intraspecific gene order and gene structural variations between Mo17 and other maize genomes.</title>
        <authorList>
            <person name="Sun S."/>
            <person name="Zhou Y."/>
            <person name="Chen J."/>
            <person name="Shi J."/>
            <person name="Zhao H."/>
            <person name="Zhao H."/>
            <person name="Song W."/>
            <person name="Zhang M."/>
            <person name="Cui Y."/>
            <person name="Dong X."/>
            <person name="Liu H."/>
            <person name="Ma X."/>
            <person name="Jiao Y."/>
            <person name="Wang B."/>
            <person name="Wei X."/>
            <person name="Stein J.C."/>
            <person name="Glaubitz J.C."/>
            <person name="Lu F."/>
            <person name="Yu G."/>
            <person name="Liang C."/>
            <person name="Fengler K."/>
            <person name="Li B."/>
            <person name="Rafalski A."/>
            <person name="Schnable P.S."/>
            <person name="Ware D.H."/>
            <person name="Buckler E.S."/>
            <person name="Lai J."/>
        </authorList>
    </citation>
    <scope>NUCLEOTIDE SEQUENCE [LARGE SCALE GENOMIC DNA]</scope>
    <source>
        <strain evidence="7">cv. Missouri 17</strain>
        <tissue evidence="6">Seedling</tissue>
    </source>
</reference>
<comment type="similarity">
    <text evidence="1 4">Belongs to the cyclophilin-type PPIase family.</text>
</comment>
<dbReference type="Pfam" id="PF00160">
    <property type="entry name" value="Pro_isomerase"/>
    <property type="match status" value="1"/>
</dbReference>
<keyword evidence="2 4" id="KW-0697">Rotamase</keyword>
<accession>A0A3L6F6S0</accession>
<dbReference type="PROSITE" id="PS50072">
    <property type="entry name" value="CSA_PPIASE_2"/>
    <property type="match status" value="1"/>
</dbReference>
<evidence type="ECO:0000256" key="2">
    <source>
        <dbReference type="ARBA" id="ARBA00023110"/>
    </source>
</evidence>